<gene>
    <name evidence="2" type="ORF">SAMN05661086_01944</name>
</gene>
<dbReference type="Proteomes" id="UP000199659">
    <property type="component" value="Unassembled WGS sequence"/>
</dbReference>
<evidence type="ECO:0000313" key="3">
    <source>
        <dbReference type="Proteomes" id="UP000199659"/>
    </source>
</evidence>
<name>A0A1I6JS99_9FIRM</name>
<proteinExistence type="predicted"/>
<keyword evidence="1" id="KW-1133">Transmembrane helix</keyword>
<keyword evidence="1" id="KW-0472">Membrane</keyword>
<evidence type="ECO:0000313" key="2">
    <source>
        <dbReference type="EMBL" id="SFR81835.1"/>
    </source>
</evidence>
<dbReference type="STRING" id="37658.SAMN05661086_01944"/>
<sequence length="39" mass="4893">MYYENGWPRIGLFIGLYLYLVILIDIKKWLQYYEYKSII</sequence>
<reference evidence="2 3" key="1">
    <citation type="submission" date="2016-10" db="EMBL/GenBank/DDBJ databases">
        <authorList>
            <person name="de Groot N.N."/>
        </authorList>
    </citation>
    <scope>NUCLEOTIDE SEQUENCE [LARGE SCALE GENOMIC DNA]</scope>
    <source>
        <strain evidence="2 3">743A</strain>
    </source>
</reference>
<accession>A0A1I6JS99</accession>
<dbReference type="AlphaFoldDB" id="A0A1I6JS99"/>
<feature type="transmembrane region" description="Helical" evidence="1">
    <location>
        <begin position="6"/>
        <end position="26"/>
    </location>
</feature>
<protein>
    <submittedName>
        <fullName evidence="2">Uncharacterized protein</fullName>
    </submittedName>
</protein>
<keyword evidence="1" id="KW-0812">Transmembrane</keyword>
<organism evidence="2 3">
    <name type="scientific">Anaeromicropila populeti</name>
    <dbReference type="NCBI Taxonomy" id="37658"/>
    <lineage>
        <taxon>Bacteria</taxon>
        <taxon>Bacillati</taxon>
        <taxon>Bacillota</taxon>
        <taxon>Clostridia</taxon>
        <taxon>Lachnospirales</taxon>
        <taxon>Lachnospiraceae</taxon>
        <taxon>Anaeromicropila</taxon>
    </lineage>
</organism>
<evidence type="ECO:0000256" key="1">
    <source>
        <dbReference type="SAM" id="Phobius"/>
    </source>
</evidence>
<keyword evidence="3" id="KW-1185">Reference proteome</keyword>
<dbReference type="EMBL" id="FOYZ01000006">
    <property type="protein sequence ID" value="SFR81835.1"/>
    <property type="molecule type" value="Genomic_DNA"/>
</dbReference>